<feature type="transmembrane region" description="Helical" evidence="5">
    <location>
        <begin position="110"/>
        <end position="131"/>
    </location>
</feature>
<dbReference type="EMBL" id="LGHB01000026">
    <property type="protein sequence ID" value="KUK95794.1"/>
    <property type="molecule type" value="Genomic_DNA"/>
</dbReference>
<accession>A0A101IIK3</accession>
<feature type="transmembrane region" description="Helical" evidence="5">
    <location>
        <begin position="68"/>
        <end position="86"/>
    </location>
</feature>
<evidence type="ECO:0000256" key="4">
    <source>
        <dbReference type="ARBA" id="ARBA00023136"/>
    </source>
</evidence>
<dbReference type="AlphaFoldDB" id="A0A101IIK3"/>
<dbReference type="PATRIC" id="fig|301375.6.peg.745"/>
<sequence length="189" mass="20005">MSLIDFLILGAVIGSNNLAVALALGALGQAHRRFRVMLVFGLFEFFVPLLGIWLGSTTAEMFGLHTNMVGAVLLVGLGLLAGIGGLRRQSEDEVLSKDEKLARRVTHRHGLVLLAAGLSADNLVVGFSLGLGRAHPLAVAGTIAFFSVLFTWVGMRLGREYRRNWERGAKVAAGGLLVGLGAACGLGWL</sequence>
<keyword evidence="4 5" id="KW-0472">Membrane</keyword>
<dbReference type="Proteomes" id="UP000057043">
    <property type="component" value="Unassembled WGS sequence"/>
</dbReference>
<reference evidence="7" key="1">
    <citation type="journal article" date="2015" name="MBio">
        <title>Genome-resolved metagenomic analysis reveals roles for candidate phyla and other microbial community members in biogeochemical transformations in oil reservoirs.</title>
        <authorList>
            <person name="Hu P."/>
            <person name="Tom L."/>
            <person name="Singh A."/>
            <person name="Thomas B.C."/>
            <person name="Baker B.J."/>
            <person name="Piceno Y.M."/>
            <person name="Andersen G.L."/>
            <person name="Banfield J.F."/>
        </authorList>
    </citation>
    <scope>NUCLEOTIDE SEQUENCE [LARGE SCALE GENOMIC DNA]</scope>
    <source>
        <strain evidence="7">56_747</strain>
    </source>
</reference>
<name>A0A101IIK3_9EURY</name>
<dbReference type="InterPro" id="IPR003810">
    <property type="entry name" value="Mntp/YtaF"/>
</dbReference>
<keyword evidence="3 5" id="KW-1133">Transmembrane helix</keyword>
<evidence type="ECO:0000256" key="1">
    <source>
        <dbReference type="ARBA" id="ARBA00022475"/>
    </source>
</evidence>
<evidence type="ECO:0000313" key="6">
    <source>
        <dbReference type="EMBL" id="KUK44939.1"/>
    </source>
</evidence>
<evidence type="ECO:0000256" key="5">
    <source>
        <dbReference type="SAM" id="Phobius"/>
    </source>
</evidence>
<feature type="transmembrane region" description="Helical" evidence="5">
    <location>
        <begin position="34"/>
        <end position="56"/>
    </location>
</feature>
<protein>
    <recommendedName>
        <fullName evidence="10">Manganese efflux pump MntP</fullName>
    </recommendedName>
</protein>
<evidence type="ECO:0000256" key="3">
    <source>
        <dbReference type="ARBA" id="ARBA00022989"/>
    </source>
</evidence>
<keyword evidence="2 5" id="KW-0812">Transmembrane</keyword>
<evidence type="ECO:0008006" key="10">
    <source>
        <dbReference type="Google" id="ProtNLM"/>
    </source>
</evidence>
<dbReference type="Pfam" id="PF02659">
    <property type="entry name" value="Mntp"/>
    <property type="match status" value="1"/>
</dbReference>
<organism evidence="7 8">
    <name type="scientific">Methanothrix harundinacea</name>
    <dbReference type="NCBI Taxonomy" id="301375"/>
    <lineage>
        <taxon>Archaea</taxon>
        <taxon>Methanobacteriati</taxon>
        <taxon>Methanobacteriota</taxon>
        <taxon>Stenosarchaea group</taxon>
        <taxon>Methanomicrobia</taxon>
        <taxon>Methanotrichales</taxon>
        <taxon>Methanotrichaceae</taxon>
        <taxon>Methanothrix</taxon>
    </lineage>
</organism>
<dbReference type="Proteomes" id="UP000053961">
    <property type="component" value="Unassembled WGS sequence"/>
</dbReference>
<keyword evidence="1" id="KW-1003">Cell membrane</keyword>
<feature type="transmembrane region" description="Helical" evidence="5">
    <location>
        <begin position="169"/>
        <end position="188"/>
    </location>
</feature>
<gene>
    <name evidence="6" type="ORF">XD72_0645</name>
    <name evidence="7" type="ORF">XE07_1577</name>
</gene>
<feature type="transmembrane region" description="Helical" evidence="5">
    <location>
        <begin position="137"/>
        <end position="157"/>
    </location>
</feature>
<feature type="transmembrane region" description="Helical" evidence="5">
    <location>
        <begin position="6"/>
        <end position="27"/>
    </location>
</feature>
<dbReference type="PANTHER" id="PTHR35529:SF1">
    <property type="entry name" value="MANGANESE EFFLUX PUMP MNTP-RELATED"/>
    <property type="match status" value="1"/>
</dbReference>
<evidence type="ECO:0000313" key="9">
    <source>
        <dbReference type="Proteomes" id="UP000057043"/>
    </source>
</evidence>
<reference evidence="8 9" key="2">
    <citation type="journal article" date="2015" name="MBio">
        <title>Genome-Resolved Metagenomic Analysis Reveals Roles for Candidate Phyla and Other Microbial Community Members in Biogeochemical Transformations in Oil Reservoirs.</title>
        <authorList>
            <person name="Hu P."/>
            <person name="Tom L."/>
            <person name="Singh A."/>
            <person name="Thomas B.C."/>
            <person name="Baker B.J."/>
            <person name="Piceno Y.M."/>
            <person name="Andersen G.L."/>
            <person name="Banfield J.F."/>
        </authorList>
    </citation>
    <scope>NUCLEOTIDE SEQUENCE [LARGE SCALE GENOMIC DNA]</scope>
    <source>
        <strain evidence="6">57_489</strain>
    </source>
</reference>
<dbReference type="PANTHER" id="PTHR35529">
    <property type="entry name" value="MANGANESE EFFLUX PUMP MNTP-RELATED"/>
    <property type="match status" value="1"/>
</dbReference>
<evidence type="ECO:0000256" key="2">
    <source>
        <dbReference type="ARBA" id="ARBA00022692"/>
    </source>
</evidence>
<comment type="caution">
    <text evidence="7">The sequence shown here is derived from an EMBL/GenBank/DDBJ whole genome shotgun (WGS) entry which is preliminary data.</text>
</comment>
<proteinExistence type="predicted"/>
<dbReference type="EMBL" id="LGFT01000011">
    <property type="protein sequence ID" value="KUK44939.1"/>
    <property type="molecule type" value="Genomic_DNA"/>
</dbReference>
<evidence type="ECO:0000313" key="7">
    <source>
        <dbReference type="EMBL" id="KUK95794.1"/>
    </source>
</evidence>
<evidence type="ECO:0000313" key="8">
    <source>
        <dbReference type="Proteomes" id="UP000053961"/>
    </source>
</evidence>